<dbReference type="CDD" id="cd10336">
    <property type="entry name" value="SLC6sbd_Tyt1-Like"/>
    <property type="match status" value="1"/>
</dbReference>
<feature type="transmembrane region" description="Helical" evidence="6">
    <location>
        <begin position="45"/>
        <end position="64"/>
    </location>
</feature>
<dbReference type="InterPro" id="IPR037272">
    <property type="entry name" value="SNS_sf"/>
</dbReference>
<comment type="caution">
    <text evidence="7">The sequence shown here is derived from an EMBL/GenBank/DDBJ whole genome shotgun (WGS) entry which is preliminary data.</text>
</comment>
<evidence type="ECO:0000256" key="6">
    <source>
        <dbReference type="SAM" id="Phobius"/>
    </source>
</evidence>
<evidence type="ECO:0000313" key="7">
    <source>
        <dbReference type="EMBL" id="RGB75547.1"/>
    </source>
</evidence>
<evidence type="ECO:0000256" key="4">
    <source>
        <dbReference type="ARBA" id="ARBA00022989"/>
    </source>
</evidence>
<evidence type="ECO:0000256" key="1">
    <source>
        <dbReference type="ARBA" id="ARBA00004141"/>
    </source>
</evidence>
<dbReference type="Proteomes" id="UP000261011">
    <property type="component" value="Unassembled WGS sequence"/>
</dbReference>
<feature type="transmembrane region" description="Helical" evidence="6">
    <location>
        <begin position="419"/>
        <end position="441"/>
    </location>
</feature>
<feature type="transmembrane region" description="Helical" evidence="6">
    <location>
        <begin position="314"/>
        <end position="335"/>
    </location>
</feature>
<reference evidence="7 8" key="1">
    <citation type="submission" date="2018-08" db="EMBL/GenBank/DDBJ databases">
        <title>A genome reference for cultivated species of the human gut microbiota.</title>
        <authorList>
            <person name="Zou Y."/>
            <person name="Xue W."/>
            <person name="Luo G."/>
        </authorList>
    </citation>
    <scope>NUCLEOTIDE SEQUENCE [LARGE SCALE GENOMIC DNA]</scope>
    <source>
        <strain evidence="7 8">OF01-3</strain>
    </source>
</reference>
<keyword evidence="3 6" id="KW-0812">Transmembrane</keyword>
<name>A0A3E2TH12_9FIRM</name>
<dbReference type="AlphaFoldDB" id="A0A3E2TH12"/>
<comment type="subcellular location">
    <subcellularLocation>
        <location evidence="1">Membrane</location>
        <topology evidence="1">Multi-pass membrane protein</topology>
    </subcellularLocation>
</comment>
<feature type="transmembrane region" description="Helical" evidence="6">
    <location>
        <begin position="156"/>
        <end position="176"/>
    </location>
</feature>
<keyword evidence="4 6" id="KW-1133">Transmembrane helix</keyword>
<dbReference type="Pfam" id="PF00209">
    <property type="entry name" value="SNF"/>
    <property type="match status" value="2"/>
</dbReference>
<keyword evidence="8" id="KW-1185">Reference proteome</keyword>
<evidence type="ECO:0000256" key="5">
    <source>
        <dbReference type="ARBA" id="ARBA00023136"/>
    </source>
</evidence>
<feature type="transmembrane region" description="Helical" evidence="6">
    <location>
        <begin position="96"/>
        <end position="120"/>
    </location>
</feature>
<evidence type="ECO:0000313" key="8">
    <source>
        <dbReference type="Proteomes" id="UP000261011"/>
    </source>
</evidence>
<feature type="transmembrane region" description="Helical" evidence="6">
    <location>
        <begin position="225"/>
        <end position="250"/>
    </location>
</feature>
<dbReference type="PANTHER" id="PTHR42948:SF1">
    <property type="entry name" value="TRANSPORTER"/>
    <property type="match status" value="1"/>
</dbReference>
<dbReference type="PRINTS" id="PR00176">
    <property type="entry name" value="NANEUSMPORT"/>
</dbReference>
<keyword evidence="5 6" id="KW-0472">Membrane</keyword>
<dbReference type="InterPro" id="IPR000175">
    <property type="entry name" value="Na/ntran_symport"/>
</dbReference>
<keyword evidence="2" id="KW-0813">Transport</keyword>
<feature type="transmembrane region" description="Helical" evidence="6">
    <location>
        <begin position="355"/>
        <end position="375"/>
    </location>
</feature>
<proteinExistence type="predicted"/>
<dbReference type="InterPro" id="IPR047218">
    <property type="entry name" value="YocR/YhdH-like"/>
</dbReference>
<feature type="transmembrane region" description="Helical" evidence="6">
    <location>
        <begin position="262"/>
        <end position="285"/>
    </location>
</feature>
<accession>A0A3E2TH12</accession>
<dbReference type="PROSITE" id="PS50267">
    <property type="entry name" value="NA_NEUROTRAN_SYMP_3"/>
    <property type="match status" value="1"/>
</dbReference>
<feature type="transmembrane region" description="Helical" evidence="6">
    <location>
        <begin position="12"/>
        <end position="33"/>
    </location>
</feature>
<evidence type="ECO:0000256" key="3">
    <source>
        <dbReference type="ARBA" id="ARBA00022692"/>
    </source>
</evidence>
<dbReference type="GO" id="GO:0016020">
    <property type="term" value="C:membrane"/>
    <property type="evidence" value="ECO:0007669"/>
    <property type="project" value="UniProtKB-SubCell"/>
</dbReference>
<evidence type="ECO:0000256" key="2">
    <source>
        <dbReference type="ARBA" id="ARBA00022448"/>
    </source>
</evidence>
<protein>
    <submittedName>
        <fullName evidence="7">Sodium-dependent transporter</fullName>
    </submittedName>
</protein>
<dbReference type="OrthoDB" id="9762833at2"/>
<feature type="transmembrane region" description="Helical" evidence="6">
    <location>
        <begin position="183"/>
        <end position="201"/>
    </location>
</feature>
<organism evidence="7 8">
    <name type="scientific">Anaerococcus nagyae</name>
    <dbReference type="NCBI Taxonomy" id="1755241"/>
    <lineage>
        <taxon>Bacteria</taxon>
        <taxon>Bacillati</taxon>
        <taxon>Bacillota</taxon>
        <taxon>Tissierellia</taxon>
        <taxon>Tissierellales</taxon>
        <taxon>Peptoniphilaceae</taxon>
        <taxon>Anaerococcus</taxon>
    </lineage>
</organism>
<dbReference type="SUPFAM" id="SSF161070">
    <property type="entry name" value="SNF-like"/>
    <property type="match status" value="1"/>
</dbReference>
<sequence length="446" mass="48344">MTENTAHTRDSFTSKWGFILACIGSAVGMGNLWRLPVMVSQWGGMTFLLPFLLFVILIGSTGVIEEFTFGRAAKSGPVGAFGLSTEKHGNRKIGEILGIIPILASFSLAVGYLCVMGWIFKYTFMAVNGSMYSMGSNMNIITKTFENSASPWGNNGWIIIAAIVSLCIMSLGIANGIEKANRFLIPSLFIMFILLAVYIGFQDGATEGYHYIFRLDPRGLKDIRVWIFAFGQAFFSLSISGNGSIIYGSYLNRSEDIPNSAFYVVLSDILIALLSSLVIIPAMAIGGAELNEGGPGLMFIYLVSVVNKMNAGRIIGIVLYICILFAGVSSIINLFEAPVAYIEEKFKVNRKLATAIINIGGLIIALFIQGIVGVWMDAVSIYAAPLGALLAAVMFFWLNSREWVESEVNTGANKPIGKWFYPLGKYIYCLLTLIALVAGIICGGIG</sequence>
<feature type="transmembrane region" description="Helical" evidence="6">
    <location>
        <begin position="381"/>
        <end position="398"/>
    </location>
</feature>
<dbReference type="EMBL" id="QVEU01000005">
    <property type="protein sequence ID" value="RGB75547.1"/>
    <property type="molecule type" value="Genomic_DNA"/>
</dbReference>
<gene>
    <name evidence="7" type="ORF">DXA39_06935</name>
</gene>
<dbReference type="RefSeq" id="WP_117521997.1">
    <property type="nucleotide sequence ID" value="NZ_AP031484.1"/>
</dbReference>
<dbReference type="PANTHER" id="PTHR42948">
    <property type="entry name" value="TRANSPORTER"/>
    <property type="match status" value="1"/>
</dbReference>